<sequence>MFDRIHRIFVTLLLCLPLSHAGIAGAASPPTGELPELARSGHIVFNVIYGSSGFRIGEARHEWHYDGDRYRLSLKLEAGGLIGLAGFSYMQRSEGRIGPAGLKPTRFSVDQRGRKVEAAEFDWAAARVSLRRGGVERRSAEIGPGDQDVLSLWHQLRRVGATGEAVRMTVVTNKNAKPAELKRIGSGSLKLPLGRVDTVQLQARALDGSMTIDVWLAPKHQLLPVRIRIVDDDGSVLDQQAVKLKLGAAAVAAGGDLQRG</sequence>
<feature type="chain" id="PRO_5031469999" evidence="1">
    <location>
        <begin position="27"/>
        <end position="260"/>
    </location>
</feature>
<accession>A0A7X7R7G2</accession>
<dbReference type="EMBL" id="JAAYYV010000063">
    <property type="protein sequence ID" value="NLF53263.1"/>
    <property type="molecule type" value="Genomic_DNA"/>
</dbReference>
<dbReference type="AlphaFoldDB" id="A0A7X7R7G2"/>
<protein>
    <submittedName>
        <fullName evidence="2">DUF3108 domain-containing protein</fullName>
    </submittedName>
</protein>
<name>A0A7X7R7G2_9RHOO</name>
<dbReference type="InterPro" id="IPR021457">
    <property type="entry name" value="DUF3108"/>
</dbReference>
<gene>
    <name evidence="2" type="ORF">GX576_02435</name>
</gene>
<reference evidence="2 3" key="1">
    <citation type="journal article" date="2020" name="Biotechnol. Biofuels">
        <title>New insights from the biogas microbiome by comprehensive genome-resolved metagenomics of nearly 1600 species originating from multiple anaerobic digesters.</title>
        <authorList>
            <person name="Campanaro S."/>
            <person name="Treu L."/>
            <person name="Rodriguez-R L.M."/>
            <person name="Kovalovszki A."/>
            <person name="Ziels R.M."/>
            <person name="Maus I."/>
            <person name="Zhu X."/>
            <person name="Kougias P.G."/>
            <person name="Basile A."/>
            <person name="Luo G."/>
            <person name="Schluter A."/>
            <person name="Konstantinidis K.T."/>
            <person name="Angelidaki I."/>
        </authorList>
    </citation>
    <scope>NUCLEOTIDE SEQUENCE [LARGE SCALE GENOMIC DNA]</scope>
    <source>
        <strain evidence="2">AS06rmzACSIP_256</strain>
    </source>
</reference>
<evidence type="ECO:0000256" key="1">
    <source>
        <dbReference type="SAM" id="SignalP"/>
    </source>
</evidence>
<dbReference type="Pfam" id="PF11306">
    <property type="entry name" value="DUF3108"/>
    <property type="match status" value="1"/>
</dbReference>
<organism evidence="2 3">
    <name type="scientific">Thauera phenolivorans</name>
    <dbReference type="NCBI Taxonomy" id="1792543"/>
    <lineage>
        <taxon>Bacteria</taxon>
        <taxon>Pseudomonadati</taxon>
        <taxon>Pseudomonadota</taxon>
        <taxon>Betaproteobacteria</taxon>
        <taxon>Rhodocyclales</taxon>
        <taxon>Zoogloeaceae</taxon>
        <taxon>Thauera</taxon>
    </lineage>
</organism>
<evidence type="ECO:0000313" key="2">
    <source>
        <dbReference type="EMBL" id="NLF53263.1"/>
    </source>
</evidence>
<feature type="signal peptide" evidence="1">
    <location>
        <begin position="1"/>
        <end position="26"/>
    </location>
</feature>
<keyword evidence="1" id="KW-0732">Signal</keyword>
<dbReference type="Proteomes" id="UP000536534">
    <property type="component" value="Unassembled WGS sequence"/>
</dbReference>
<evidence type="ECO:0000313" key="3">
    <source>
        <dbReference type="Proteomes" id="UP000536534"/>
    </source>
</evidence>
<proteinExistence type="predicted"/>
<comment type="caution">
    <text evidence="2">The sequence shown here is derived from an EMBL/GenBank/DDBJ whole genome shotgun (WGS) entry which is preliminary data.</text>
</comment>